<sequence length="139" mass="14663">MCAALASASVVGRHESASEGMPIWRPGVLKTYHESFAGDLELVPCKPEVGQSKLETICILVVSTRASPIPFSSRRGGGRRRGRLRLRLQAVGRKEELGTEEAGAASAPTLRAMGTSAQGAGHPEANRSMTEVIPTVGLL</sequence>
<protein>
    <submittedName>
        <fullName evidence="2">Uncharacterized protein</fullName>
    </submittedName>
</protein>
<accession>A0A0E0PLR9</accession>
<feature type="region of interest" description="Disordered" evidence="1">
    <location>
        <begin position="114"/>
        <end position="139"/>
    </location>
</feature>
<organism evidence="2 3">
    <name type="scientific">Oryza rufipogon</name>
    <name type="common">Brownbeard rice</name>
    <name type="synonym">Asian wild rice</name>
    <dbReference type="NCBI Taxonomy" id="4529"/>
    <lineage>
        <taxon>Eukaryota</taxon>
        <taxon>Viridiplantae</taxon>
        <taxon>Streptophyta</taxon>
        <taxon>Embryophyta</taxon>
        <taxon>Tracheophyta</taxon>
        <taxon>Spermatophyta</taxon>
        <taxon>Magnoliopsida</taxon>
        <taxon>Liliopsida</taxon>
        <taxon>Poales</taxon>
        <taxon>Poaceae</taxon>
        <taxon>BOP clade</taxon>
        <taxon>Oryzoideae</taxon>
        <taxon>Oryzeae</taxon>
        <taxon>Oryzinae</taxon>
        <taxon>Oryza</taxon>
    </lineage>
</organism>
<evidence type="ECO:0000313" key="3">
    <source>
        <dbReference type="Proteomes" id="UP000008022"/>
    </source>
</evidence>
<name>A0A0E0PLR9_ORYRU</name>
<reference evidence="2" key="2">
    <citation type="submission" date="2015-06" db="UniProtKB">
        <authorList>
            <consortium name="EnsemblPlants"/>
        </authorList>
    </citation>
    <scope>IDENTIFICATION</scope>
</reference>
<dbReference type="Proteomes" id="UP000008022">
    <property type="component" value="Unassembled WGS sequence"/>
</dbReference>
<dbReference type="AlphaFoldDB" id="A0A0E0PLR9"/>
<evidence type="ECO:0000313" key="2">
    <source>
        <dbReference type="EnsemblPlants" id="ORUFI05G15600.1"/>
    </source>
</evidence>
<dbReference type="Gramene" id="ORUFI05G15600.1">
    <property type="protein sequence ID" value="ORUFI05G15600.1"/>
    <property type="gene ID" value="ORUFI05G15600"/>
</dbReference>
<reference evidence="3" key="1">
    <citation type="submission" date="2013-06" db="EMBL/GenBank/DDBJ databases">
        <authorList>
            <person name="Zhao Q."/>
        </authorList>
    </citation>
    <scope>NUCLEOTIDE SEQUENCE</scope>
    <source>
        <strain evidence="3">cv. W1943</strain>
    </source>
</reference>
<evidence type="ECO:0000256" key="1">
    <source>
        <dbReference type="SAM" id="MobiDB-lite"/>
    </source>
</evidence>
<dbReference type="HOGENOM" id="CLU_1848386_0_0_1"/>
<proteinExistence type="predicted"/>
<keyword evidence="3" id="KW-1185">Reference proteome</keyword>
<dbReference type="EnsemblPlants" id="ORUFI05G15600.1">
    <property type="protein sequence ID" value="ORUFI05G15600.1"/>
    <property type="gene ID" value="ORUFI05G15600"/>
</dbReference>